<dbReference type="Proteomes" id="UP000219338">
    <property type="component" value="Unassembled WGS sequence"/>
</dbReference>
<accession>A0A284S175</accession>
<proteinExistence type="predicted"/>
<dbReference type="AlphaFoldDB" id="A0A284S175"/>
<dbReference type="EMBL" id="FUEG01000025">
    <property type="protein sequence ID" value="SJL14761.1"/>
    <property type="molecule type" value="Genomic_DNA"/>
</dbReference>
<evidence type="ECO:0000313" key="2">
    <source>
        <dbReference type="Proteomes" id="UP000219338"/>
    </source>
</evidence>
<reference evidence="2" key="1">
    <citation type="journal article" date="2017" name="Nat. Ecol. Evol.">
        <title>Genome expansion and lineage-specific genetic innovations in the forest pathogenic fungi Armillaria.</title>
        <authorList>
            <person name="Sipos G."/>
            <person name="Prasanna A.N."/>
            <person name="Walter M.C."/>
            <person name="O'Connor E."/>
            <person name="Balint B."/>
            <person name="Krizsan K."/>
            <person name="Kiss B."/>
            <person name="Hess J."/>
            <person name="Varga T."/>
            <person name="Slot J."/>
            <person name="Riley R."/>
            <person name="Boka B."/>
            <person name="Rigling D."/>
            <person name="Barry K."/>
            <person name="Lee J."/>
            <person name="Mihaltcheva S."/>
            <person name="LaButti K."/>
            <person name="Lipzen A."/>
            <person name="Waldron R."/>
            <person name="Moloney N.M."/>
            <person name="Sperisen C."/>
            <person name="Kredics L."/>
            <person name="Vagvoelgyi C."/>
            <person name="Patrignani A."/>
            <person name="Fitzpatrick D."/>
            <person name="Nagy I."/>
            <person name="Doyle S."/>
            <person name="Anderson J.B."/>
            <person name="Grigoriev I.V."/>
            <person name="Gueldener U."/>
            <person name="Muensterkoetter M."/>
            <person name="Nagy L.G."/>
        </authorList>
    </citation>
    <scope>NUCLEOTIDE SEQUENCE [LARGE SCALE GENOMIC DNA]</scope>
    <source>
        <strain evidence="2">C18/9</strain>
    </source>
</reference>
<name>A0A284S175_ARMOS</name>
<gene>
    <name evidence="1" type="ORF">ARMOST_18229</name>
</gene>
<evidence type="ECO:0000313" key="1">
    <source>
        <dbReference type="EMBL" id="SJL14761.1"/>
    </source>
</evidence>
<sequence length="132" mass="14967">MLKIKRTGNGIKIQFTRDIPLLRDPDLSTWSQQSRAVTAEGIGLDNSTGSHEAYFGLWVSIKLDRWKKPCSDRLVVDLRIGAVHNGMRRHVVRNLTWSNGPCMMTKNSALLTTRCSSKQRENLFNFSTSTTE</sequence>
<organism evidence="1 2">
    <name type="scientific">Armillaria ostoyae</name>
    <name type="common">Armillaria root rot fungus</name>
    <dbReference type="NCBI Taxonomy" id="47428"/>
    <lineage>
        <taxon>Eukaryota</taxon>
        <taxon>Fungi</taxon>
        <taxon>Dikarya</taxon>
        <taxon>Basidiomycota</taxon>
        <taxon>Agaricomycotina</taxon>
        <taxon>Agaricomycetes</taxon>
        <taxon>Agaricomycetidae</taxon>
        <taxon>Agaricales</taxon>
        <taxon>Marasmiineae</taxon>
        <taxon>Physalacriaceae</taxon>
        <taxon>Armillaria</taxon>
    </lineage>
</organism>
<keyword evidence="2" id="KW-1185">Reference proteome</keyword>
<protein>
    <submittedName>
        <fullName evidence="1">Uncharacterized protein</fullName>
    </submittedName>
</protein>